<dbReference type="EMBL" id="JACIJO010000006">
    <property type="protein sequence ID" value="MBB6328951.1"/>
    <property type="molecule type" value="Genomic_DNA"/>
</dbReference>
<reference evidence="1 2" key="1">
    <citation type="submission" date="2020-08" db="EMBL/GenBank/DDBJ databases">
        <title>Genomic Encyclopedia of Type Strains, Phase IV (KMG-IV): sequencing the most valuable type-strain genomes for metagenomic binning, comparative biology and taxonomic classification.</title>
        <authorList>
            <person name="Goeker M."/>
        </authorList>
    </citation>
    <scope>NUCLEOTIDE SEQUENCE [LARGE SCALE GENOMIC DNA]</scope>
    <source>
        <strain evidence="1 2">DSM 102044</strain>
    </source>
</reference>
<sequence>MKRILPLAISIFMLLSCVESEKPNSTTSDKFKVKAINYIADNEVMYVILHDSIGTALGFHQIHNGETVEFDVDKSKDYFVSTYTIREGEYGLQEYMSTFTNRDLTFDMILEIGESTAPVQTGTFKVRANDNDEPIGVFVTAKDWISDFSVSTNLYDENAKLFSGVNRYMVIANQGTERRFSYLDNPQKDKTYTLQYDQMQAFDIILEVPNLDYYYFNYNIKSLEERNGKIYPNFIFGNYGYYNSQKEKFQLLYTSEIKKYSTNITINKASYPNVSFIYSKIGSPPSQISFLDLKEIKIAKNSISDFQFESTVEDAEYYSVGFQSSKSVSNGLPSSRSFSWSINGLATSFSLTVPEELVTAHPFFLSDFSHLFLSNAGISKKLIETKSSGEIEIENFTILQFFDN</sequence>
<organism evidence="1 2">
    <name type="scientific">Algoriphagus iocasae</name>
    <dbReference type="NCBI Taxonomy" id="1836499"/>
    <lineage>
        <taxon>Bacteria</taxon>
        <taxon>Pseudomonadati</taxon>
        <taxon>Bacteroidota</taxon>
        <taxon>Cytophagia</taxon>
        <taxon>Cytophagales</taxon>
        <taxon>Cyclobacteriaceae</taxon>
        <taxon>Algoriphagus</taxon>
    </lineage>
</organism>
<comment type="caution">
    <text evidence="1">The sequence shown here is derived from an EMBL/GenBank/DDBJ whole genome shotgun (WGS) entry which is preliminary data.</text>
</comment>
<accession>A0A841N485</accession>
<dbReference type="RefSeq" id="WP_184498566.1">
    <property type="nucleotide sequence ID" value="NZ_JACIJO010000006.1"/>
</dbReference>
<gene>
    <name evidence="1" type="ORF">FHS59_004615</name>
</gene>
<keyword evidence="2" id="KW-1185">Reference proteome</keyword>
<dbReference type="PROSITE" id="PS51257">
    <property type="entry name" value="PROKAR_LIPOPROTEIN"/>
    <property type="match status" value="1"/>
</dbReference>
<dbReference type="AlphaFoldDB" id="A0A841N485"/>
<dbReference type="Proteomes" id="UP000588604">
    <property type="component" value="Unassembled WGS sequence"/>
</dbReference>
<proteinExistence type="predicted"/>
<name>A0A841N485_9BACT</name>
<protein>
    <submittedName>
        <fullName evidence="1">Uncharacterized protein</fullName>
    </submittedName>
</protein>
<evidence type="ECO:0000313" key="2">
    <source>
        <dbReference type="Proteomes" id="UP000588604"/>
    </source>
</evidence>
<evidence type="ECO:0000313" key="1">
    <source>
        <dbReference type="EMBL" id="MBB6328951.1"/>
    </source>
</evidence>